<evidence type="ECO:0000313" key="3">
    <source>
        <dbReference type="Proteomes" id="UP001445335"/>
    </source>
</evidence>
<dbReference type="AlphaFoldDB" id="A0AAW1S0Q8"/>
<gene>
    <name evidence="2" type="ORF">WJX81_004087</name>
</gene>
<evidence type="ECO:0000313" key="2">
    <source>
        <dbReference type="EMBL" id="KAK9839248.1"/>
    </source>
</evidence>
<comment type="caution">
    <text evidence="2">The sequence shown here is derived from an EMBL/GenBank/DDBJ whole genome shotgun (WGS) entry which is preliminary data.</text>
</comment>
<protein>
    <submittedName>
        <fullName evidence="2">Uncharacterized protein</fullName>
    </submittedName>
</protein>
<sequence>MERGTCTSTAQAHECCARAARNDLLARAQRGGAPPPTRHLLSTNAHGHRVLLGADVVEIDGVKLHDTLGAKAGAFTEATTLFLAGVDASVLWSIESVKGRRTGRFATSDFVGSTYNDARGDWMSLPQAVLHATREGSKRTSTWALQLSQPRFHASNTTLSFSVKVLHDISDARYPGGAVAYALADGDHSLVTEVAPGSLLKDPVLFIDDSTTSQETASEAAVALSDDNAGGAKASFLPLTGAYKPSDFGTTDGSGALVQQTQVSTSLSTRGGSGGGGAGSGGLIGGSGGLGGGLINAGSGTSNSASVYMRASWCPDLGWVYKSDPYACGGTWGK</sequence>
<proteinExistence type="predicted"/>
<feature type="region of interest" description="Disordered" evidence="1">
    <location>
        <begin position="261"/>
        <end position="280"/>
    </location>
</feature>
<reference evidence="2 3" key="1">
    <citation type="journal article" date="2024" name="Nat. Commun.">
        <title>Phylogenomics reveals the evolutionary origins of lichenization in chlorophyte algae.</title>
        <authorList>
            <person name="Puginier C."/>
            <person name="Libourel C."/>
            <person name="Otte J."/>
            <person name="Skaloud P."/>
            <person name="Haon M."/>
            <person name="Grisel S."/>
            <person name="Petersen M."/>
            <person name="Berrin J.G."/>
            <person name="Delaux P.M."/>
            <person name="Dal Grande F."/>
            <person name="Keller J."/>
        </authorList>
    </citation>
    <scope>NUCLEOTIDE SEQUENCE [LARGE SCALE GENOMIC DNA]</scope>
    <source>
        <strain evidence="2 3">SAG 245.80</strain>
    </source>
</reference>
<organism evidence="2 3">
    <name type="scientific">Elliptochloris bilobata</name>
    <dbReference type="NCBI Taxonomy" id="381761"/>
    <lineage>
        <taxon>Eukaryota</taxon>
        <taxon>Viridiplantae</taxon>
        <taxon>Chlorophyta</taxon>
        <taxon>core chlorophytes</taxon>
        <taxon>Trebouxiophyceae</taxon>
        <taxon>Trebouxiophyceae incertae sedis</taxon>
        <taxon>Elliptochloris clade</taxon>
        <taxon>Elliptochloris</taxon>
    </lineage>
</organism>
<evidence type="ECO:0000256" key="1">
    <source>
        <dbReference type="SAM" id="MobiDB-lite"/>
    </source>
</evidence>
<feature type="compositionally biased region" description="Gly residues" evidence="1">
    <location>
        <begin position="271"/>
        <end position="280"/>
    </location>
</feature>
<keyword evidence="3" id="KW-1185">Reference proteome</keyword>
<dbReference type="Proteomes" id="UP001445335">
    <property type="component" value="Unassembled WGS sequence"/>
</dbReference>
<accession>A0AAW1S0Q8</accession>
<dbReference type="EMBL" id="JALJOU010000017">
    <property type="protein sequence ID" value="KAK9839248.1"/>
    <property type="molecule type" value="Genomic_DNA"/>
</dbReference>
<name>A0AAW1S0Q8_9CHLO</name>